<dbReference type="SUPFAM" id="SSF103473">
    <property type="entry name" value="MFS general substrate transporter"/>
    <property type="match status" value="1"/>
</dbReference>
<feature type="transmembrane region" description="Helical" evidence="5">
    <location>
        <begin position="380"/>
        <end position="405"/>
    </location>
</feature>
<keyword evidence="2 5" id="KW-0812">Transmembrane</keyword>
<evidence type="ECO:0000313" key="7">
    <source>
        <dbReference type="EMBL" id="MDN3295809.1"/>
    </source>
</evidence>
<dbReference type="InterPro" id="IPR036259">
    <property type="entry name" value="MFS_trans_sf"/>
</dbReference>
<dbReference type="InterPro" id="IPR011701">
    <property type="entry name" value="MFS"/>
</dbReference>
<feature type="transmembrane region" description="Helical" evidence="5">
    <location>
        <begin position="253"/>
        <end position="272"/>
    </location>
</feature>
<gene>
    <name evidence="7" type="ORF">QWM81_17470</name>
</gene>
<feature type="transmembrane region" description="Helical" evidence="5">
    <location>
        <begin position="322"/>
        <end position="339"/>
    </location>
</feature>
<sequence>MNARQDIRREARHRKTLRWIVGIAAVTLLFDGYDLVVYGTVVPTLLRDPSQLGALTPGEAGALGSYALIGVMVGALAAGAIGDHVGRRRIMLVNIAWFSLGMGLTAVTTSVTAFGFLRFFTGVGVGALVATVGAMVAEFAPPDRRNFYNAIVYSGVPAGGVLAALLAMFTSDAIGWRGLFLVGALPIVLLLPVAVLRLPESPAWLLARGHEERARRVCERTGVPLPAAERPAGAAAYPPKVKVGFPALATRRYAVATFFLGLTSFCALLLTYGLNTWLPEIMGRNGYGTSYALAFLLALNGGAIVGGLLASRVADRLGPQRVVAATFALAAVSLALLTMELPLGVLLGLVAVAGVGTLGTQVLIYGFVSTYYDTVARAAGVAWCAGFGRLGGIGGPVVGGALVGAGVPPLYAFYVFAAVALLGLLVTGFVPRRPAPPAVDRAVGPALATPGPRAEGGASVLGNG</sequence>
<reference evidence="7" key="1">
    <citation type="submission" date="2023-06" db="EMBL/GenBank/DDBJ databases">
        <title>WGS-Sequencing of Streptomyces ficellus isolate 21 collected from sand in Gara Djebilet Iron Mine in Algeria.</title>
        <authorList>
            <person name="Zegers G.P."/>
            <person name="Gomez A."/>
            <person name="Gueddou A."/>
            <person name="Zahara A.F."/>
            <person name="Worth M."/>
            <person name="Sevigny J.L."/>
            <person name="Tisa L."/>
        </authorList>
    </citation>
    <scope>NUCLEOTIDE SEQUENCE</scope>
    <source>
        <strain evidence="7">AS11</strain>
    </source>
</reference>
<dbReference type="CDD" id="cd17365">
    <property type="entry name" value="MFS_PcaK_like"/>
    <property type="match status" value="1"/>
</dbReference>
<dbReference type="RefSeq" id="WP_290112959.1">
    <property type="nucleotide sequence ID" value="NZ_JAUEPL010000025.1"/>
</dbReference>
<name>A0ABT7Z8I8_9ACTN</name>
<feature type="transmembrane region" description="Helical" evidence="5">
    <location>
        <begin position="292"/>
        <end position="310"/>
    </location>
</feature>
<feature type="transmembrane region" description="Helical" evidence="5">
    <location>
        <begin position="119"/>
        <end position="140"/>
    </location>
</feature>
<keyword evidence="8" id="KW-1185">Reference proteome</keyword>
<dbReference type="PROSITE" id="PS50850">
    <property type="entry name" value="MFS"/>
    <property type="match status" value="1"/>
</dbReference>
<comment type="caution">
    <text evidence="7">The sequence shown here is derived from an EMBL/GenBank/DDBJ whole genome shotgun (WGS) entry which is preliminary data.</text>
</comment>
<feature type="transmembrane region" description="Helical" evidence="5">
    <location>
        <begin position="411"/>
        <end position="431"/>
    </location>
</feature>
<feature type="transmembrane region" description="Helical" evidence="5">
    <location>
        <begin position="345"/>
        <end position="368"/>
    </location>
</feature>
<evidence type="ECO:0000256" key="4">
    <source>
        <dbReference type="ARBA" id="ARBA00023136"/>
    </source>
</evidence>
<feature type="transmembrane region" description="Helical" evidence="5">
    <location>
        <begin position="92"/>
        <end position="113"/>
    </location>
</feature>
<organism evidence="7 8">
    <name type="scientific">Streptomyces ficellus</name>
    <dbReference type="NCBI Taxonomy" id="1977088"/>
    <lineage>
        <taxon>Bacteria</taxon>
        <taxon>Bacillati</taxon>
        <taxon>Actinomycetota</taxon>
        <taxon>Actinomycetes</taxon>
        <taxon>Kitasatosporales</taxon>
        <taxon>Streptomycetaceae</taxon>
        <taxon>Streptomyces</taxon>
    </lineage>
</organism>
<dbReference type="PANTHER" id="PTHR23508">
    <property type="entry name" value="CARBOXYLIC ACID TRANSPORTER PROTEIN HOMOLOG"/>
    <property type="match status" value="1"/>
</dbReference>
<evidence type="ECO:0000313" key="8">
    <source>
        <dbReference type="Proteomes" id="UP001174050"/>
    </source>
</evidence>
<accession>A0ABT7Z8I8</accession>
<evidence type="ECO:0000256" key="1">
    <source>
        <dbReference type="ARBA" id="ARBA00004651"/>
    </source>
</evidence>
<keyword evidence="3 5" id="KW-1133">Transmembrane helix</keyword>
<dbReference type="EMBL" id="JAUEPL010000025">
    <property type="protein sequence ID" value="MDN3295809.1"/>
    <property type="molecule type" value="Genomic_DNA"/>
</dbReference>
<dbReference type="Pfam" id="PF07690">
    <property type="entry name" value="MFS_1"/>
    <property type="match status" value="1"/>
</dbReference>
<comment type="subcellular location">
    <subcellularLocation>
        <location evidence="1">Cell membrane</location>
        <topology evidence="1">Multi-pass membrane protein</topology>
    </subcellularLocation>
</comment>
<evidence type="ECO:0000256" key="2">
    <source>
        <dbReference type="ARBA" id="ARBA00022692"/>
    </source>
</evidence>
<proteinExistence type="predicted"/>
<keyword evidence="4 5" id="KW-0472">Membrane</keyword>
<feature type="transmembrane region" description="Helical" evidence="5">
    <location>
        <begin position="174"/>
        <end position="198"/>
    </location>
</feature>
<dbReference type="Gene3D" id="1.20.1250.20">
    <property type="entry name" value="MFS general substrate transporter like domains"/>
    <property type="match status" value="1"/>
</dbReference>
<feature type="transmembrane region" description="Helical" evidence="5">
    <location>
        <begin position="20"/>
        <end position="41"/>
    </location>
</feature>
<feature type="domain" description="Major facilitator superfamily (MFS) profile" evidence="6">
    <location>
        <begin position="20"/>
        <end position="435"/>
    </location>
</feature>
<evidence type="ECO:0000256" key="3">
    <source>
        <dbReference type="ARBA" id="ARBA00022989"/>
    </source>
</evidence>
<evidence type="ECO:0000256" key="5">
    <source>
        <dbReference type="SAM" id="Phobius"/>
    </source>
</evidence>
<dbReference type="Proteomes" id="UP001174050">
    <property type="component" value="Unassembled WGS sequence"/>
</dbReference>
<dbReference type="PANTHER" id="PTHR23508:SF10">
    <property type="entry name" value="CARBOXYLIC ACID TRANSPORTER PROTEIN HOMOLOG"/>
    <property type="match status" value="1"/>
</dbReference>
<feature type="transmembrane region" description="Helical" evidence="5">
    <location>
        <begin position="147"/>
        <end position="168"/>
    </location>
</feature>
<evidence type="ECO:0000259" key="6">
    <source>
        <dbReference type="PROSITE" id="PS50850"/>
    </source>
</evidence>
<dbReference type="InterPro" id="IPR020846">
    <property type="entry name" value="MFS_dom"/>
</dbReference>
<feature type="transmembrane region" description="Helical" evidence="5">
    <location>
        <begin position="61"/>
        <end position="80"/>
    </location>
</feature>
<protein>
    <submittedName>
        <fullName evidence="7">Aromatic acid/H+ symport family MFS transporter</fullName>
    </submittedName>
</protein>